<dbReference type="Proteomes" id="UP000433788">
    <property type="component" value="Unassembled WGS sequence"/>
</dbReference>
<dbReference type="GO" id="GO:0071555">
    <property type="term" value="P:cell wall organization"/>
    <property type="evidence" value="ECO:0007669"/>
    <property type="project" value="UniProtKB-KW"/>
</dbReference>
<dbReference type="GO" id="GO:0008360">
    <property type="term" value="P:regulation of cell shape"/>
    <property type="evidence" value="ECO:0007669"/>
    <property type="project" value="UniProtKB-KW"/>
</dbReference>
<keyword evidence="1 12" id="KW-0436">Ligase</keyword>
<dbReference type="GO" id="GO:0005524">
    <property type="term" value="F:ATP binding"/>
    <property type="evidence" value="ECO:0007669"/>
    <property type="project" value="UniProtKB-KW"/>
</dbReference>
<evidence type="ECO:0000313" key="12">
    <source>
        <dbReference type="EMBL" id="MRH78932.1"/>
    </source>
</evidence>
<evidence type="ECO:0000256" key="2">
    <source>
        <dbReference type="ARBA" id="ARBA00022618"/>
    </source>
</evidence>
<keyword evidence="4" id="KW-0067">ATP-binding</keyword>
<dbReference type="SUPFAM" id="SSF53244">
    <property type="entry name" value="MurD-like peptide ligases, peptide-binding domain"/>
    <property type="match status" value="1"/>
</dbReference>
<dbReference type="Gene3D" id="3.90.190.20">
    <property type="entry name" value="Mur ligase, C-terminal domain"/>
    <property type="match status" value="1"/>
</dbReference>
<dbReference type="AlphaFoldDB" id="A0A6N7QSG4"/>
<gene>
    <name evidence="12" type="ORF">GH984_09495</name>
</gene>
<dbReference type="PANTHER" id="PTHR43445">
    <property type="entry name" value="UDP-N-ACETYLMURAMATE--L-ALANINE LIGASE-RELATED"/>
    <property type="match status" value="1"/>
</dbReference>
<dbReference type="InterPro" id="IPR013221">
    <property type="entry name" value="Mur_ligase_cen"/>
</dbReference>
<evidence type="ECO:0000256" key="7">
    <source>
        <dbReference type="ARBA" id="ARBA00023306"/>
    </source>
</evidence>
<evidence type="ECO:0000256" key="3">
    <source>
        <dbReference type="ARBA" id="ARBA00022741"/>
    </source>
</evidence>
<dbReference type="Pfam" id="PF01225">
    <property type="entry name" value="Mur_ligase"/>
    <property type="match status" value="1"/>
</dbReference>
<dbReference type="Pfam" id="PF02875">
    <property type="entry name" value="Mur_ligase_C"/>
    <property type="match status" value="1"/>
</dbReference>
<evidence type="ECO:0000259" key="11">
    <source>
        <dbReference type="Pfam" id="PF08245"/>
    </source>
</evidence>
<evidence type="ECO:0000256" key="4">
    <source>
        <dbReference type="ARBA" id="ARBA00022840"/>
    </source>
</evidence>
<evidence type="ECO:0000256" key="1">
    <source>
        <dbReference type="ARBA" id="ARBA00022598"/>
    </source>
</evidence>
<evidence type="ECO:0000259" key="9">
    <source>
        <dbReference type="Pfam" id="PF01225"/>
    </source>
</evidence>
<feature type="domain" description="Mur ligase central" evidence="11">
    <location>
        <begin position="109"/>
        <end position="229"/>
    </location>
</feature>
<dbReference type="InterPro" id="IPR050061">
    <property type="entry name" value="MurCDEF_pg_biosynth"/>
</dbReference>
<dbReference type="PANTHER" id="PTHR43445:SF5">
    <property type="entry name" value="UDP-N-ACETYLMURAMATE--L-ALANYL-GAMMA-D-GLUTAMYL-MESO-2,6-DIAMINOHEPTANDIOATE LIGASE"/>
    <property type="match status" value="1"/>
</dbReference>
<keyword evidence="13" id="KW-1185">Reference proteome</keyword>
<dbReference type="Pfam" id="PF08245">
    <property type="entry name" value="Mur_ligase_M"/>
    <property type="match status" value="1"/>
</dbReference>
<reference evidence="12 13" key="1">
    <citation type="submission" date="2019-11" db="EMBL/GenBank/DDBJ databases">
        <authorList>
            <person name="Zhang X.Y."/>
        </authorList>
    </citation>
    <scope>NUCLEOTIDE SEQUENCE [LARGE SCALE GENOMIC DNA]</scope>
    <source>
        <strain evidence="12 13">C176</strain>
    </source>
</reference>
<keyword evidence="7" id="KW-0131">Cell cycle</keyword>
<keyword evidence="6" id="KW-0573">Peptidoglycan synthesis</keyword>
<accession>A0A6N7QSG4</accession>
<dbReference type="Gene3D" id="3.40.1190.10">
    <property type="entry name" value="Mur-like, catalytic domain"/>
    <property type="match status" value="1"/>
</dbReference>
<feature type="domain" description="Mur ligase C-terminal" evidence="10">
    <location>
        <begin position="290"/>
        <end position="412"/>
    </location>
</feature>
<keyword evidence="3" id="KW-0547">Nucleotide-binding</keyword>
<dbReference type="SUPFAM" id="SSF51984">
    <property type="entry name" value="MurCD N-terminal domain"/>
    <property type="match status" value="1"/>
</dbReference>
<comment type="caution">
    <text evidence="12">The sequence shown here is derived from an EMBL/GenBank/DDBJ whole genome shotgun (WGS) entry which is preliminary data.</text>
</comment>
<dbReference type="GO" id="GO:0051301">
    <property type="term" value="P:cell division"/>
    <property type="evidence" value="ECO:0007669"/>
    <property type="project" value="UniProtKB-KW"/>
</dbReference>
<dbReference type="InterPro" id="IPR036565">
    <property type="entry name" value="Mur-like_cat_sf"/>
</dbReference>
<evidence type="ECO:0000256" key="8">
    <source>
        <dbReference type="ARBA" id="ARBA00023316"/>
    </source>
</evidence>
<organism evidence="12 13">
    <name type="scientific">Spiribacter salilacus</name>
    <dbReference type="NCBI Taxonomy" id="2664894"/>
    <lineage>
        <taxon>Bacteria</taxon>
        <taxon>Pseudomonadati</taxon>
        <taxon>Pseudomonadota</taxon>
        <taxon>Gammaproteobacteria</taxon>
        <taxon>Chromatiales</taxon>
        <taxon>Ectothiorhodospiraceae</taxon>
        <taxon>Spiribacter</taxon>
    </lineage>
</organism>
<dbReference type="InterPro" id="IPR000713">
    <property type="entry name" value="Mur_ligase_N"/>
</dbReference>
<evidence type="ECO:0000313" key="13">
    <source>
        <dbReference type="Proteomes" id="UP000433788"/>
    </source>
</evidence>
<evidence type="ECO:0000256" key="5">
    <source>
        <dbReference type="ARBA" id="ARBA00022960"/>
    </source>
</evidence>
<feature type="domain" description="Mur ligase N-terminal catalytic" evidence="9">
    <location>
        <begin position="3"/>
        <end position="100"/>
    </location>
</feature>
<proteinExistence type="predicted"/>
<dbReference type="GO" id="GO:0016881">
    <property type="term" value="F:acid-amino acid ligase activity"/>
    <property type="evidence" value="ECO:0007669"/>
    <property type="project" value="InterPro"/>
</dbReference>
<dbReference type="Gene3D" id="3.40.50.720">
    <property type="entry name" value="NAD(P)-binding Rossmann-like Domain"/>
    <property type="match status" value="1"/>
</dbReference>
<dbReference type="InterPro" id="IPR004101">
    <property type="entry name" value="Mur_ligase_C"/>
</dbReference>
<evidence type="ECO:0000256" key="6">
    <source>
        <dbReference type="ARBA" id="ARBA00022984"/>
    </source>
</evidence>
<keyword evidence="2" id="KW-0132">Cell division</keyword>
<dbReference type="RefSeq" id="WP_153719985.1">
    <property type="nucleotide sequence ID" value="NZ_WJPP01000005.1"/>
</dbReference>
<sequence>MSHFHILGIGGTFMAGLAVLAREAGHTVTGQDAGVYPPMSDVLTAAGIEFESGYADGPAMHTADTVIVGNALSRGNPAIEALLEAGLPYTSGPAWLAQHILPNRWVIAVAGTHGKTTTASLIAWLLEAAGLNPGFLIGGQPGNFTGSARLGSAPFFVLEADEYDTAFFDKRSKFLHFNPRTLVLNNLEFDHADIFPNLAAIERQFALLLRNVPGTGKIFFNPNSPALARVLEQGCWSEQAPIELDTAFTAPLPGQHNVMNTTAALLAAQHAGVPLATAIENLAMFKGVRRRLELRGRVNNIDVYDDFAHHPTAIAATLSAFREQPLTGRLIAVLEPRSNSMRNGTHANALAEALQAADQCFVLTDPALNWDVNQALAPLGNKLQTAQTTTELLGFIVQQAEPHDTIVVMSNGAFDQLHERLLSALEIHKETE</sequence>
<protein>
    <submittedName>
        <fullName evidence="12">UDP-N-acetylmuramate:L-alanyl-gamma-D-glutamyl-meso-diaminopimelate ligase</fullName>
    </submittedName>
</protein>
<evidence type="ECO:0000259" key="10">
    <source>
        <dbReference type="Pfam" id="PF02875"/>
    </source>
</evidence>
<name>A0A6N7QSG4_9GAMM</name>
<dbReference type="SUPFAM" id="SSF53623">
    <property type="entry name" value="MurD-like peptide ligases, catalytic domain"/>
    <property type="match status" value="1"/>
</dbReference>
<dbReference type="InterPro" id="IPR036615">
    <property type="entry name" value="Mur_ligase_C_dom_sf"/>
</dbReference>
<dbReference type="GO" id="GO:0009252">
    <property type="term" value="P:peptidoglycan biosynthetic process"/>
    <property type="evidence" value="ECO:0007669"/>
    <property type="project" value="UniProtKB-KW"/>
</dbReference>
<keyword evidence="5" id="KW-0133">Cell shape</keyword>
<keyword evidence="8" id="KW-0961">Cell wall biogenesis/degradation</keyword>
<dbReference type="EMBL" id="WJPP01000005">
    <property type="protein sequence ID" value="MRH78932.1"/>
    <property type="molecule type" value="Genomic_DNA"/>
</dbReference>